<dbReference type="NCBIfam" id="TIGR03871">
    <property type="entry name" value="ABC_peri_MoxJ_2"/>
    <property type="match status" value="1"/>
</dbReference>
<dbReference type="Pfam" id="PF00497">
    <property type="entry name" value="SBP_bac_3"/>
    <property type="match status" value="1"/>
</dbReference>
<feature type="chain" id="PRO_5045840287" evidence="2">
    <location>
        <begin position="22"/>
        <end position="271"/>
    </location>
</feature>
<evidence type="ECO:0000256" key="2">
    <source>
        <dbReference type="SAM" id="SignalP"/>
    </source>
</evidence>
<proteinExistence type="predicted"/>
<keyword evidence="1 2" id="KW-0732">Signal</keyword>
<sequence length="271" mass="29481">MLRLITGALIGLFSAGQPALAQVADLRSTTSFRVCADPANAPMSMRDGSGFENRLADQFGGWLDLPVTYSWFPSGMGFITKTLRAGSCDVVMGYAQGDELVQNTNHYYTSVFGIITRKDSPLAEIDHLDDPALAGHPIGVIAGSPPATIMARAGLAKDMRGGDLFVDRRVKDPVGQMIAGVRDGDLDAAVLWGPLAGPRIKDDPQLQFTPLLKEQGGPKMFYRITMGVRPGEQEWKRQLNSLIRRHQEDINALLRDAGVPLVDDYGKEMLP</sequence>
<keyword evidence="5" id="KW-1185">Reference proteome</keyword>
<evidence type="ECO:0000259" key="3">
    <source>
        <dbReference type="SMART" id="SM00062"/>
    </source>
</evidence>
<dbReference type="SUPFAM" id="SSF53850">
    <property type="entry name" value="Periplasmic binding protein-like II"/>
    <property type="match status" value="1"/>
</dbReference>
<dbReference type="SMART" id="SM00062">
    <property type="entry name" value="PBPb"/>
    <property type="match status" value="1"/>
</dbReference>
<comment type="caution">
    <text evidence="4">The sequence shown here is derived from an EMBL/GenBank/DDBJ whole genome shotgun (WGS) entry which is preliminary data.</text>
</comment>
<evidence type="ECO:0000313" key="5">
    <source>
        <dbReference type="Proteomes" id="UP001165641"/>
    </source>
</evidence>
<feature type="domain" description="Solute-binding protein family 3/N-terminal" evidence="3">
    <location>
        <begin position="31"/>
        <end position="269"/>
    </location>
</feature>
<accession>A0ABT4ZFM2</accession>
<gene>
    <name evidence="4" type="ORF">PAF17_11795</name>
</gene>
<dbReference type="InterPro" id="IPR022448">
    <property type="entry name" value="Quinoprotein_dehydrogenase"/>
</dbReference>
<protein>
    <submittedName>
        <fullName evidence="4">Quinoprotein dehydrogenase-associated putative ABC transporter substrate-binding protein</fullName>
    </submittedName>
</protein>
<name>A0ABT4ZFM2_9RHOB</name>
<feature type="signal peptide" evidence="2">
    <location>
        <begin position="1"/>
        <end position="21"/>
    </location>
</feature>
<evidence type="ECO:0000313" key="4">
    <source>
        <dbReference type="EMBL" id="MDB6178180.1"/>
    </source>
</evidence>
<organism evidence="4 5">
    <name type="scientific">Paracoccus onchidii</name>
    <dbReference type="NCBI Taxonomy" id="3017813"/>
    <lineage>
        <taxon>Bacteria</taxon>
        <taxon>Pseudomonadati</taxon>
        <taxon>Pseudomonadota</taxon>
        <taxon>Alphaproteobacteria</taxon>
        <taxon>Rhodobacterales</taxon>
        <taxon>Paracoccaceae</taxon>
        <taxon>Paracoccus</taxon>
    </lineage>
</organism>
<dbReference type="PANTHER" id="PTHR35936">
    <property type="entry name" value="MEMBRANE-BOUND LYTIC MUREIN TRANSGLYCOSYLASE F"/>
    <property type="match status" value="1"/>
</dbReference>
<reference evidence="4" key="1">
    <citation type="submission" date="2022-12" db="EMBL/GenBank/DDBJ databases">
        <title>Paracoccus onchidii sp. nov., isolated from a marine invertebrate from the South China Sea.</title>
        <authorList>
            <person name="Xu S."/>
            <person name="Liu Z."/>
            <person name="Xu Y."/>
        </authorList>
    </citation>
    <scope>NUCLEOTIDE SEQUENCE</scope>
    <source>
        <strain evidence="4">Z330</strain>
    </source>
</reference>
<dbReference type="EMBL" id="JAQBIE010000013">
    <property type="protein sequence ID" value="MDB6178180.1"/>
    <property type="molecule type" value="Genomic_DNA"/>
</dbReference>
<evidence type="ECO:0000256" key="1">
    <source>
        <dbReference type="ARBA" id="ARBA00022729"/>
    </source>
</evidence>
<dbReference type="RefSeq" id="WP_271889299.1">
    <property type="nucleotide sequence ID" value="NZ_JAQBIE010000013.1"/>
</dbReference>
<dbReference type="PANTHER" id="PTHR35936:SF17">
    <property type="entry name" value="ARGININE-BINDING EXTRACELLULAR PROTEIN ARTP"/>
    <property type="match status" value="1"/>
</dbReference>
<dbReference type="Gene3D" id="3.40.190.10">
    <property type="entry name" value="Periplasmic binding protein-like II"/>
    <property type="match status" value="2"/>
</dbReference>
<dbReference type="InterPro" id="IPR001638">
    <property type="entry name" value="Solute-binding_3/MltF_N"/>
</dbReference>
<dbReference type="Proteomes" id="UP001165641">
    <property type="component" value="Unassembled WGS sequence"/>
</dbReference>